<evidence type="ECO:0000313" key="3">
    <source>
        <dbReference type="Proteomes" id="UP001152087"/>
    </source>
</evidence>
<dbReference type="GO" id="GO:0016020">
    <property type="term" value="C:membrane"/>
    <property type="evidence" value="ECO:0007669"/>
    <property type="project" value="TreeGrafter"/>
</dbReference>
<dbReference type="AlphaFoldDB" id="A0A9W8UTZ1"/>
<dbReference type="EMBL" id="JAOQAV010000375">
    <property type="protein sequence ID" value="KAJ4175678.1"/>
    <property type="molecule type" value="Genomic_DNA"/>
</dbReference>
<dbReference type="PANTHER" id="PTHR43798:SF33">
    <property type="entry name" value="HYDROLASE, PUTATIVE (AFU_ORTHOLOGUE AFUA_2G14860)-RELATED"/>
    <property type="match status" value="1"/>
</dbReference>
<comment type="caution">
    <text evidence="2">The sequence shown here is derived from an EMBL/GenBank/DDBJ whole genome shotgun (WGS) entry which is preliminary data.</text>
</comment>
<protein>
    <recommendedName>
        <fullName evidence="1">AB hydrolase-1 domain-containing protein</fullName>
    </recommendedName>
</protein>
<dbReference type="SUPFAM" id="SSF53474">
    <property type="entry name" value="alpha/beta-Hydrolases"/>
    <property type="match status" value="1"/>
</dbReference>
<proteinExistence type="predicted"/>
<sequence>MTKSRKSTVNVPHLGGIDAAYLMPEALDNSKPTLILIHGFMMSSEVYDKHYNSTFLKERVNLIGIDLLGHGETRTKNETFTYWDSAIMGLQVMEALGVKRSFVLGTSQGGWVAARMCLLAPDKVRVIR</sequence>
<reference evidence="2" key="1">
    <citation type="submission" date="2022-09" db="EMBL/GenBank/DDBJ databases">
        <title>Fusarium specimens isolated from Avocado Roots.</title>
        <authorList>
            <person name="Stajich J."/>
            <person name="Roper C."/>
            <person name="Heimlech-Rivalta G."/>
        </authorList>
    </citation>
    <scope>NUCLEOTIDE SEQUENCE</scope>
    <source>
        <strain evidence="2">A02</strain>
    </source>
</reference>
<dbReference type="OrthoDB" id="19657at2759"/>
<dbReference type="GO" id="GO:0047372">
    <property type="term" value="F:monoacylglycerol lipase activity"/>
    <property type="evidence" value="ECO:0007669"/>
    <property type="project" value="TreeGrafter"/>
</dbReference>
<dbReference type="PANTHER" id="PTHR43798">
    <property type="entry name" value="MONOACYLGLYCEROL LIPASE"/>
    <property type="match status" value="1"/>
</dbReference>
<accession>A0A9W8UTZ1</accession>
<dbReference type="InterPro" id="IPR000073">
    <property type="entry name" value="AB_hydrolase_1"/>
</dbReference>
<feature type="domain" description="AB hydrolase-1" evidence="1">
    <location>
        <begin position="32"/>
        <end position="125"/>
    </location>
</feature>
<dbReference type="InterPro" id="IPR029058">
    <property type="entry name" value="AB_hydrolase_fold"/>
</dbReference>
<evidence type="ECO:0000259" key="1">
    <source>
        <dbReference type="Pfam" id="PF00561"/>
    </source>
</evidence>
<dbReference type="Gene3D" id="3.40.50.1820">
    <property type="entry name" value="alpha/beta hydrolase"/>
    <property type="match status" value="1"/>
</dbReference>
<organism evidence="2 3">
    <name type="scientific">Fusarium falciforme</name>
    <dbReference type="NCBI Taxonomy" id="195108"/>
    <lineage>
        <taxon>Eukaryota</taxon>
        <taxon>Fungi</taxon>
        <taxon>Dikarya</taxon>
        <taxon>Ascomycota</taxon>
        <taxon>Pezizomycotina</taxon>
        <taxon>Sordariomycetes</taxon>
        <taxon>Hypocreomycetidae</taxon>
        <taxon>Hypocreales</taxon>
        <taxon>Nectriaceae</taxon>
        <taxon>Fusarium</taxon>
        <taxon>Fusarium solani species complex</taxon>
    </lineage>
</organism>
<evidence type="ECO:0000313" key="2">
    <source>
        <dbReference type="EMBL" id="KAJ4175678.1"/>
    </source>
</evidence>
<gene>
    <name evidence="2" type="ORF">NW755_014809</name>
</gene>
<dbReference type="Pfam" id="PF00561">
    <property type="entry name" value="Abhydrolase_1"/>
    <property type="match status" value="1"/>
</dbReference>
<dbReference type="InterPro" id="IPR050266">
    <property type="entry name" value="AB_hydrolase_sf"/>
</dbReference>
<dbReference type="GO" id="GO:0046464">
    <property type="term" value="P:acylglycerol catabolic process"/>
    <property type="evidence" value="ECO:0007669"/>
    <property type="project" value="TreeGrafter"/>
</dbReference>
<keyword evidence="3" id="KW-1185">Reference proteome</keyword>
<dbReference type="Proteomes" id="UP001152087">
    <property type="component" value="Unassembled WGS sequence"/>
</dbReference>
<name>A0A9W8UTZ1_9HYPO</name>